<evidence type="ECO:0000256" key="8">
    <source>
        <dbReference type="ARBA" id="ARBA00023326"/>
    </source>
</evidence>
<evidence type="ECO:0000256" key="5">
    <source>
        <dbReference type="ARBA" id="ARBA00023001"/>
    </source>
</evidence>
<dbReference type="OrthoDB" id="10257085at2759"/>
<comment type="catalytic activity">
    <reaction evidence="1">
        <text>Endohydrolysis of (1-&gt;4)-beta-D-glucosidic linkages in cellulose, lichenin and cereal beta-D-glucans.</text>
        <dbReference type="EC" id="3.2.1.4"/>
    </reaction>
</comment>
<evidence type="ECO:0000256" key="1">
    <source>
        <dbReference type="ARBA" id="ARBA00000966"/>
    </source>
</evidence>
<evidence type="ECO:0000256" key="6">
    <source>
        <dbReference type="ARBA" id="ARBA00023277"/>
    </source>
</evidence>
<dbReference type="EC" id="3.2.1.4" evidence="3"/>
<name>A0A835M5V8_9MAGN</name>
<dbReference type="Proteomes" id="UP000631114">
    <property type="component" value="Unassembled WGS sequence"/>
</dbReference>
<dbReference type="InterPro" id="IPR012341">
    <property type="entry name" value="6hp_glycosidase-like_sf"/>
</dbReference>
<gene>
    <name evidence="10" type="ORF">IFM89_014750</name>
</gene>
<keyword evidence="8" id="KW-0624">Polysaccharide degradation</keyword>
<dbReference type="EMBL" id="JADFTS010000002">
    <property type="protein sequence ID" value="KAF9620813.1"/>
    <property type="molecule type" value="Genomic_DNA"/>
</dbReference>
<evidence type="ECO:0000256" key="3">
    <source>
        <dbReference type="ARBA" id="ARBA00012601"/>
    </source>
</evidence>
<dbReference type="GO" id="GO:0030245">
    <property type="term" value="P:cellulose catabolic process"/>
    <property type="evidence" value="ECO:0007669"/>
    <property type="project" value="UniProtKB-KW"/>
</dbReference>
<evidence type="ECO:0000313" key="11">
    <source>
        <dbReference type="Proteomes" id="UP000631114"/>
    </source>
</evidence>
<reference evidence="10 11" key="1">
    <citation type="submission" date="2020-10" db="EMBL/GenBank/DDBJ databases">
        <title>The Coptis chinensis genome and diversification of protoberbering-type alkaloids.</title>
        <authorList>
            <person name="Wang B."/>
            <person name="Shu S."/>
            <person name="Song C."/>
            <person name="Liu Y."/>
        </authorList>
    </citation>
    <scope>NUCLEOTIDE SEQUENCE [LARGE SCALE GENOMIC DNA]</scope>
    <source>
        <strain evidence="10">HL-2020</strain>
        <tissue evidence="10">Leaf</tissue>
    </source>
</reference>
<organism evidence="10 11">
    <name type="scientific">Coptis chinensis</name>
    <dbReference type="NCBI Taxonomy" id="261450"/>
    <lineage>
        <taxon>Eukaryota</taxon>
        <taxon>Viridiplantae</taxon>
        <taxon>Streptophyta</taxon>
        <taxon>Embryophyta</taxon>
        <taxon>Tracheophyta</taxon>
        <taxon>Spermatophyta</taxon>
        <taxon>Magnoliopsida</taxon>
        <taxon>Ranunculales</taxon>
        <taxon>Ranunculaceae</taxon>
        <taxon>Coptidoideae</taxon>
        <taxon>Coptis</taxon>
    </lineage>
</organism>
<dbReference type="AlphaFoldDB" id="A0A835M5V8"/>
<dbReference type="Pfam" id="PF00759">
    <property type="entry name" value="Glyco_hydro_9"/>
    <property type="match status" value="1"/>
</dbReference>
<proteinExistence type="inferred from homology"/>
<comment type="similarity">
    <text evidence="2">Belongs to the glycosyl hydrolase 9 (cellulase E) family.</text>
</comment>
<dbReference type="GO" id="GO:0008810">
    <property type="term" value="F:cellulase activity"/>
    <property type="evidence" value="ECO:0007669"/>
    <property type="project" value="UniProtKB-EC"/>
</dbReference>
<dbReference type="SUPFAM" id="SSF48208">
    <property type="entry name" value="Six-hairpin glycosidases"/>
    <property type="match status" value="1"/>
</dbReference>
<keyword evidence="7" id="KW-0326">Glycosidase</keyword>
<protein>
    <recommendedName>
        <fullName evidence="3">cellulase</fullName>
        <ecNumber evidence="3">3.2.1.4</ecNumber>
    </recommendedName>
</protein>
<dbReference type="Gene3D" id="1.50.10.10">
    <property type="match status" value="1"/>
</dbReference>
<evidence type="ECO:0000256" key="2">
    <source>
        <dbReference type="ARBA" id="ARBA00007072"/>
    </source>
</evidence>
<evidence type="ECO:0000256" key="7">
    <source>
        <dbReference type="ARBA" id="ARBA00023295"/>
    </source>
</evidence>
<keyword evidence="5" id="KW-0136">Cellulose degradation</keyword>
<dbReference type="PANTHER" id="PTHR22298">
    <property type="entry name" value="ENDO-1,4-BETA-GLUCANASE"/>
    <property type="match status" value="1"/>
</dbReference>
<keyword evidence="4" id="KW-0378">Hydrolase</keyword>
<accession>A0A835M5V8</accession>
<keyword evidence="6" id="KW-0119">Carbohydrate metabolism</keyword>
<dbReference type="InterPro" id="IPR001701">
    <property type="entry name" value="Glyco_hydro_9"/>
</dbReference>
<sequence>MKEGFFNPLFPLASDYMLSSRRATFSCNGKLYTPKDLRKFAISQADYVLGKNPLKMSFLVSYGRKYPKHVHHVGASIPANANTGCDGFHWLNTANA</sequence>
<evidence type="ECO:0000256" key="4">
    <source>
        <dbReference type="ARBA" id="ARBA00022801"/>
    </source>
</evidence>
<dbReference type="InterPro" id="IPR008928">
    <property type="entry name" value="6-hairpin_glycosidase_sf"/>
</dbReference>
<comment type="caution">
    <text evidence="10">The sequence shown here is derived from an EMBL/GenBank/DDBJ whole genome shotgun (WGS) entry which is preliminary data.</text>
</comment>
<evidence type="ECO:0000313" key="10">
    <source>
        <dbReference type="EMBL" id="KAF9620813.1"/>
    </source>
</evidence>
<feature type="domain" description="Glycoside hydrolase family 9" evidence="9">
    <location>
        <begin position="30"/>
        <end position="82"/>
    </location>
</feature>
<evidence type="ECO:0000259" key="9">
    <source>
        <dbReference type="Pfam" id="PF00759"/>
    </source>
</evidence>
<keyword evidence="11" id="KW-1185">Reference proteome</keyword>